<dbReference type="AlphaFoldDB" id="A0A6H0XSY8"/>
<feature type="coiled-coil region" evidence="1">
    <location>
        <begin position="252"/>
        <end position="286"/>
    </location>
</feature>
<reference evidence="2 3" key="1">
    <citation type="journal article" date="2016" name="Sci. Rep.">
        <title>Peltaster fructicola genome reveals evolution from an invasive phytopathogen to an ectophytic parasite.</title>
        <authorList>
            <person name="Xu C."/>
            <person name="Chen H."/>
            <person name="Gleason M.L."/>
            <person name="Xu J.R."/>
            <person name="Liu H."/>
            <person name="Zhang R."/>
            <person name="Sun G."/>
        </authorList>
    </citation>
    <scope>NUCLEOTIDE SEQUENCE [LARGE SCALE GENOMIC DNA]</scope>
    <source>
        <strain evidence="2 3">LNHT1506</strain>
    </source>
</reference>
<name>A0A6H0XSY8_9PEZI</name>
<dbReference type="Proteomes" id="UP000503462">
    <property type="component" value="Chromosome 2"/>
</dbReference>
<organism evidence="2 3">
    <name type="scientific">Peltaster fructicola</name>
    <dbReference type="NCBI Taxonomy" id="286661"/>
    <lineage>
        <taxon>Eukaryota</taxon>
        <taxon>Fungi</taxon>
        <taxon>Dikarya</taxon>
        <taxon>Ascomycota</taxon>
        <taxon>Pezizomycotina</taxon>
        <taxon>Dothideomycetes</taxon>
        <taxon>Dothideomycetes incertae sedis</taxon>
        <taxon>Peltaster</taxon>
    </lineage>
</organism>
<dbReference type="EMBL" id="CP051140">
    <property type="protein sequence ID" value="QIW97832.1"/>
    <property type="molecule type" value="Genomic_DNA"/>
</dbReference>
<dbReference type="OrthoDB" id="66964at2759"/>
<gene>
    <name evidence="2" type="ORF">AMS68_003350</name>
</gene>
<keyword evidence="1" id="KW-0175">Coiled coil</keyword>
<keyword evidence="3" id="KW-1185">Reference proteome</keyword>
<evidence type="ECO:0000256" key="1">
    <source>
        <dbReference type="SAM" id="Coils"/>
    </source>
</evidence>
<sequence>MTNPQQHASMLPPLDPATALANPKFEALYNDLCKNKLRRDGASLLDVEAQKARHVFESDLLRAREHAASKDIVISALNAITYDAKALPSELQEVVVILAALLEGQITGDDLETVQDSLSELETQLPSITAAVSRQVEEHANMITALTASSISNADITPQEVISTWADSVIMARNTVLQSHFEQTTLARQIHEAYRQMIEISIRILEQVIHGSVARSTKAKADYLSTVAEGMSRKLEVQYVQLLAQLDSGDTRNVLQARLEELSKHSRQLKGQIRDRQEELDEWRQRHTSNAAAQEYASVLKETQRMRSQMELSRS</sequence>
<evidence type="ECO:0000313" key="3">
    <source>
        <dbReference type="Proteomes" id="UP000503462"/>
    </source>
</evidence>
<evidence type="ECO:0000313" key="2">
    <source>
        <dbReference type="EMBL" id="QIW97832.1"/>
    </source>
</evidence>
<accession>A0A6H0XSY8</accession>
<protein>
    <submittedName>
        <fullName evidence="2">Uncharacterized protein</fullName>
    </submittedName>
</protein>
<proteinExistence type="predicted"/>